<dbReference type="EMBL" id="WNWR01000153">
    <property type="protein sequence ID" value="KAE9990098.1"/>
    <property type="molecule type" value="Genomic_DNA"/>
</dbReference>
<dbReference type="Pfam" id="PF20684">
    <property type="entry name" value="Fung_rhodopsin"/>
    <property type="match status" value="1"/>
</dbReference>
<dbReference type="InterPro" id="IPR049326">
    <property type="entry name" value="Rhodopsin_dom_fungi"/>
</dbReference>
<dbReference type="GO" id="GO:0016020">
    <property type="term" value="C:membrane"/>
    <property type="evidence" value="ECO:0007669"/>
    <property type="project" value="UniProtKB-SubCell"/>
</dbReference>
<dbReference type="Proteomes" id="UP000490939">
    <property type="component" value="Unassembled WGS sequence"/>
</dbReference>
<keyword evidence="4 6" id="KW-0472">Membrane</keyword>
<comment type="similarity">
    <text evidence="5">Belongs to the SAT4 family.</text>
</comment>
<feature type="transmembrane region" description="Helical" evidence="6">
    <location>
        <begin position="66"/>
        <end position="90"/>
    </location>
</feature>
<organism evidence="8 9">
    <name type="scientific">Venturia inaequalis</name>
    <name type="common">Apple scab fungus</name>
    <dbReference type="NCBI Taxonomy" id="5025"/>
    <lineage>
        <taxon>Eukaryota</taxon>
        <taxon>Fungi</taxon>
        <taxon>Dikarya</taxon>
        <taxon>Ascomycota</taxon>
        <taxon>Pezizomycotina</taxon>
        <taxon>Dothideomycetes</taxon>
        <taxon>Pleosporomycetidae</taxon>
        <taxon>Venturiales</taxon>
        <taxon>Venturiaceae</taxon>
        <taxon>Venturia</taxon>
    </lineage>
</organism>
<reference evidence="8 9" key="1">
    <citation type="submission" date="2019-07" db="EMBL/GenBank/DDBJ databases">
        <title>Venturia inaequalis Genome Resource.</title>
        <authorList>
            <person name="Lichtner F.J."/>
        </authorList>
    </citation>
    <scope>NUCLEOTIDE SEQUENCE [LARGE SCALE GENOMIC DNA]</scope>
    <source>
        <strain evidence="8 9">DMI_063113</strain>
    </source>
</reference>
<evidence type="ECO:0000256" key="4">
    <source>
        <dbReference type="ARBA" id="ARBA00023136"/>
    </source>
</evidence>
<dbReference type="InterPro" id="IPR052337">
    <property type="entry name" value="SAT4-like"/>
</dbReference>
<feature type="transmembrane region" description="Helical" evidence="6">
    <location>
        <begin position="237"/>
        <end position="263"/>
    </location>
</feature>
<comment type="subcellular location">
    <subcellularLocation>
        <location evidence="1">Membrane</location>
        <topology evidence="1">Multi-pass membrane protein</topology>
    </subcellularLocation>
</comment>
<dbReference type="PANTHER" id="PTHR33048">
    <property type="entry name" value="PTH11-LIKE INTEGRAL MEMBRANE PROTEIN (AFU_ORTHOLOGUE AFUA_5G11245)"/>
    <property type="match status" value="1"/>
</dbReference>
<dbReference type="PANTHER" id="PTHR33048:SF129">
    <property type="entry name" value="INTEGRAL MEMBRANE PROTEIN-RELATED"/>
    <property type="match status" value="1"/>
</dbReference>
<evidence type="ECO:0000256" key="6">
    <source>
        <dbReference type="SAM" id="Phobius"/>
    </source>
</evidence>
<evidence type="ECO:0000313" key="9">
    <source>
        <dbReference type="Proteomes" id="UP000490939"/>
    </source>
</evidence>
<feature type="domain" description="Rhodopsin" evidence="7">
    <location>
        <begin position="50"/>
        <end position="300"/>
    </location>
</feature>
<evidence type="ECO:0000256" key="2">
    <source>
        <dbReference type="ARBA" id="ARBA00022692"/>
    </source>
</evidence>
<evidence type="ECO:0000256" key="3">
    <source>
        <dbReference type="ARBA" id="ARBA00022989"/>
    </source>
</evidence>
<proteinExistence type="inferred from homology"/>
<feature type="transmembrane region" description="Helical" evidence="6">
    <location>
        <begin position="202"/>
        <end position="225"/>
    </location>
</feature>
<evidence type="ECO:0000256" key="1">
    <source>
        <dbReference type="ARBA" id="ARBA00004141"/>
    </source>
</evidence>
<keyword evidence="3 6" id="KW-1133">Transmembrane helix</keyword>
<name>A0A8H3ZBF2_VENIN</name>
<feature type="transmembrane region" description="Helical" evidence="6">
    <location>
        <begin position="31"/>
        <end position="54"/>
    </location>
</feature>
<feature type="transmembrane region" description="Helical" evidence="6">
    <location>
        <begin position="275"/>
        <end position="299"/>
    </location>
</feature>
<evidence type="ECO:0000313" key="8">
    <source>
        <dbReference type="EMBL" id="KAE9990098.1"/>
    </source>
</evidence>
<accession>A0A8H3ZBF2</accession>
<evidence type="ECO:0000259" key="7">
    <source>
        <dbReference type="Pfam" id="PF20684"/>
    </source>
</evidence>
<sequence length="421" mass="47058">MAPRIDALHPPFSVIVTWPFNYTNPPETRGWSVIFFFVLLIVSSYIVVSLRIWARLRRSKNPGIDDALIVFNMIPLTGITVALCLGFSRYGFDRHVWNSPLPKLEKARQILMSIELLYLVSTSTTKISILLFYRRLARGTISTSFMYAVWAAIASVVIYFLYFSFALIFTCNPLEAFWKQVDPAWSAQHEGSFQCHGEASNLIASAVVSVLHDFVACGLPALLLWKLQISKNQKLALGGLFALGLFVCLAGILRLAAIPYIYFNTYDTTWESLQAFLWLAVEAHIAVICASAPALKAYFKEAPAPSRYSPWPSDYSFGRSGSSVSSRKFMQEKKSVPVVTDEKLLGSYFNTTGGDQGGRVWFQGTEAAGLKTFDNRKTSPRLDLDKSLPRPPSYASFDDCVYLGREPGFGYQVTIQGGRDF</sequence>
<gene>
    <name evidence="8" type="ORF">EG327_001871</name>
</gene>
<evidence type="ECO:0000256" key="5">
    <source>
        <dbReference type="ARBA" id="ARBA00038359"/>
    </source>
</evidence>
<dbReference type="AlphaFoldDB" id="A0A8H3ZBF2"/>
<keyword evidence="2 6" id="KW-0812">Transmembrane</keyword>
<keyword evidence="9" id="KW-1185">Reference proteome</keyword>
<feature type="transmembrane region" description="Helical" evidence="6">
    <location>
        <begin position="110"/>
        <end position="133"/>
    </location>
</feature>
<protein>
    <recommendedName>
        <fullName evidence="7">Rhodopsin domain-containing protein</fullName>
    </recommendedName>
</protein>
<feature type="transmembrane region" description="Helical" evidence="6">
    <location>
        <begin position="145"/>
        <end position="169"/>
    </location>
</feature>
<comment type="caution">
    <text evidence="8">The sequence shown here is derived from an EMBL/GenBank/DDBJ whole genome shotgun (WGS) entry which is preliminary data.</text>
</comment>